<dbReference type="InterPro" id="IPR022409">
    <property type="entry name" value="PKD/Chitinase_dom"/>
</dbReference>
<dbReference type="SMART" id="SM00089">
    <property type="entry name" value="PKD"/>
    <property type="match status" value="1"/>
</dbReference>
<dbReference type="InterPro" id="IPR035986">
    <property type="entry name" value="PKD_dom_sf"/>
</dbReference>
<dbReference type="Gene3D" id="2.80.10.50">
    <property type="match status" value="1"/>
</dbReference>
<dbReference type="SUPFAM" id="SSF82171">
    <property type="entry name" value="DPP6 N-terminal domain-like"/>
    <property type="match status" value="1"/>
</dbReference>
<dbReference type="InterPro" id="IPR000601">
    <property type="entry name" value="PKD_dom"/>
</dbReference>
<feature type="domain" description="PKD" evidence="1">
    <location>
        <begin position="395"/>
        <end position="484"/>
    </location>
</feature>
<keyword evidence="3" id="KW-1185">Reference proteome</keyword>
<name>A0A177EBH0_9BACT</name>
<gene>
    <name evidence="2" type="ORF">TH606_01870</name>
</gene>
<proteinExistence type="predicted"/>
<dbReference type="AlphaFoldDB" id="A0A177EBH0"/>
<dbReference type="SUPFAM" id="SSF49299">
    <property type="entry name" value="PKD domain"/>
    <property type="match status" value="1"/>
</dbReference>
<dbReference type="Pfam" id="PF18911">
    <property type="entry name" value="PKD_4"/>
    <property type="match status" value="1"/>
</dbReference>
<dbReference type="OrthoDB" id="9811934at2"/>
<dbReference type="Gene3D" id="2.60.40.10">
    <property type="entry name" value="Immunoglobulins"/>
    <property type="match status" value="1"/>
</dbReference>
<comment type="caution">
    <text evidence="2">The sequence shown here is derived from an EMBL/GenBank/DDBJ whole genome shotgun (WGS) entry which is preliminary data.</text>
</comment>
<dbReference type="STRING" id="1795632.TH606_01870"/>
<dbReference type="PANTHER" id="PTHR42754:SF1">
    <property type="entry name" value="LIPOPROTEIN"/>
    <property type="match status" value="1"/>
</dbReference>
<dbReference type="EMBL" id="LSFI01000006">
    <property type="protein sequence ID" value="OAG28349.1"/>
    <property type="molecule type" value="Genomic_DNA"/>
</dbReference>
<reference evidence="2 3" key="1">
    <citation type="submission" date="2016-02" db="EMBL/GenBank/DDBJ databases">
        <title>Draft genome sequence of Thermodesulfatator sp. S606.</title>
        <authorList>
            <person name="Lai Q."/>
            <person name="Cao J."/>
            <person name="Dupont S."/>
            <person name="Shao Z."/>
            <person name="Jebbar M."/>
            <person name="Alain K."/>
        </authorList>
    </citation>
    <scope>NUCLEOTIDE SEQUENCE [LARGE SCALE GENOMIC DNA]</scope>
    <source>
        <strain evidence="2 3">S606</strain>
    </source>
</reference>
<organism evidence="2 3">
    <name type="scientific">Thermodesulfatator autotrophicus</name>
    <dbReference type="NCBI Taxonomy" id="1795632"/>
    <lineage>
        <taxon>Bacteria</taxon>
        <taxon>Pseudomonadati</taxon>
        <taxon>Thermodesulfobacteriota</taxon>
        <taxon>Thermodesulfobacteria</taxon>
        <taxon>Thermodesulfobacteriales</taxon>
        <taxon>Thermodesulfatatoraceae</taxon>
        <taxon>Thermodesulfatator</taxon>
    </lineage>
</organism>
<sequence length="608" mass="66241">MKLDAEGNPEWQRLYEGPQVDRAYDVNQTRDGGYVIVGKTNSFSSSHEDHILVIKTDAGGNILWQKGFSAGQYKHACAYSVQETADGGYVVAGKVQSSPGGLSDLLIMKLSQTGAIQWQHLYSKRLESSYSYDPTEEAAYAVQQTRDGGYIVAGYTQFFGAGGVWRHHIWVLKLDENGYPEWSQEFGGYFSWDEAQAVRQTADGGYVIAATHQVSDDTHRDTWIIRLDADGGLVWSRTYGGSGDDGAYAVQETLEGGFIVAGYTDSFGPSADLWLLKLSSSGEIVWQRAYGSENQGDYGYDVVALSNGGYVVAGHTSGDNADFWVFKLDQEGRIPSCPLGKDTEAQTFAGGGGIPLQTTKWAQPVSPAETNLTVIEPEIDVNEQCFYEPPNQPPVIDSFTVDPTEGVAPLEVSFTCQAHDPDGSVVAYEVDFGDGSELATSTNGTFSHTYENPGTYNATCTAYDEAEGSTTSDPVTVSVNEAATPTWQDITEMVTTNRSRTLYDRIHRAFFVLIDVENTSGEDLSGPIRMVIEDPTIPVKTIEGVGLTPDGVTEDGNPYFIIVPEGESLSAGELLEDLRVNFELQRRRLDFGIRIEQLVVSPGGQTPM</sequence>
<dbReference type="Proteomes" id="UP000076964">
    <property type="component" value="Unassembled WGS sequence"/>
</dbReference>
<evidence type="ECO:0000313" key="3">
    <source>
        <dbReference type="Proteomes" id="UP000076964"/>
    </source>
</evidence>
<dbReference type="RefSeq" id="WP_068541000.1">
    <property type="nucleotide sequence ID" value="NZ_LSFI01000006.1"/>
</dbReference>
<protein>
    <recommendedName>
        <fullName evidence="1">PKD domain-containing protein</fullName>
    </recommendedName>
</protein>
<dbReference type="CDD" id="cd00146">
    <property type="entry name" value="PKD"/>
    <property type="match status" value="1"/>
</dbReference>
<dbReference type="PROSITE" id="PS50093">
    <property type="entry name" value="PKD"/>
    <property type="match status" value="1"/>
</dbReference>
<evidence type="ECO:0000259" key="1">
    <source>
        <dbReference type="PROSITE" id="PS50093"/>
    </source>
</evidence>
<accession>A0A177EBH0</accession>
<dbReference type="InterPro" id="IPR013783">
    <property type="entry name" value="Ig-like_fold"/>
</dbReference>
<evidence type="ECO:0000313" key="2">
    <source>
        <dbReference type="EMBL" id="OAG28349.1"/>
    </source>
</evidence>
<dbReference type="PANTHER" id="PTHR42754">
    <property type="entry name" value="ENDOGLUCANASE"/>
    <property type="match status" value="1"/>
</dbReference>